<sequence>MTKRNVATVADGLQNVVTGLGGDKSKRAHNQWVYGMLNDWGSLDAAYQTNWIARTIVDVPAKDMTREWRTIKSDGAELIEGLEKELCVPQVVEEALAWARLFGGAGIIMLTGQDLTKPLNLNRVKRGSLERLLVFDRWDLSAHTINTWDVLAENYLQPEFYTVRGGSQQIHWTHVVRFYGERLPRRWMQHTQGWGDSVLRKCIDDVADMVAAKDGIAELMQEANVDLIKREGLSDDLTTDQDEEIVKRYQLFRMMKSNVQMALLDGDETYDRKTLNLSGVAPIIEQFITWISGAARMPVTKLFGTAAKGLNATGEGDLYNYYDDIRSWQKSSLSMSMRYLDEVLVRSALGRWPESFDYIWNPLEQPDIVQTAQASVYDMQRDTGYLEAGVVQKSQIQRSLQSAERYQFDDDKIEELEELENGNLFDDVPPVVDTTETQRFVDAWLRTTNDYIEKCGSQWCVFSKSGEKLGTHPTESEALAQLRAIESNK</sequence>
<evidence type="ECO:0000259" key="1">
    <source>
        <dbReference type="Pfam" id="PF06381"/>
    </source>
</evidence>
<proteinExistence type="predicted"/>
<dbReference type="NCBIfam" id="TIGR01555">
    <property type="entry name" value="phge_rel_HI1409"/>
    <property type="match status" value="1"/>
</dbReference>
<evidence type="ECO:0000313" key="2">
    <source>
        <dbReference type="EMBL" id="QGH75011.1"/>
    </source>
</evidence>
<dbReference type="EMBL" id="MN379460">
    <property type="protein sequence ID" value="QGH75011.1"/>
    <property type="molecule type" value="Genomic_DNA"/>
</dbReference>
<protein>
    <submittedName>
        <fullName evidence="2">Putative portal protein</fullName>
    </submittedName>
</protein>
<gene>
    <name evidence="2" type="ORF">RostovM3_00031</name>
</gene>
<organism evidence="2">
    <name type="scientific">Vibrio phage Rostov M3</name>
    <dbReference type="NCBI Taxonomy" id="2660724"/>
    <lineage>
        <taxon>Viruses</taxon>
        <taxon>Duplodnaviria</taxon>
        <taxon>Heunggongvirae</taxon>
        <taxon>Uroviricota</taxon>
        <taxon>Caudoviricetes</taxon>
    </lineage>
</organism>
<feature type="domain" description="Anti-CBASS protein Acb1-like N-terminal" evidence="1">
    <location>
        <begin position="44"/>
        <end position="382"/>
    </location>
</feature>
<dbReference type="Pfam" id="PF06381">
    <property type="entry name" value="Phage_portal_3"/>
    <property type="match status" value="1"/>
</dbReference>
<dbReference type="InterPro" id="IPR006445">
    <property type="entry name" value="Phage-assoc_HI1409"/>
</dbReference>
<reference evidence="2" key="1">
    <citation type="submission" date="2019-08" db="EMBL/GenBank/DDBJ databases">
        <authorList>
            <person name="Pogozhova M.P."/>
            <person name="Pisanov R.V."/>
            <person name="Gaevskaya N.E."/>
            <person name="Vodopyanov A.S."/>
        </authorList>
    </citation>
    <scope>NUCLEOTIDE SEQUENCE</scope>
</reference>
<name>A0A5Q2W8S2_9CAUD</name>
<dbReference type="InterPro" id="IPR024459">
    <property type="entry name" value="Acb1-like_N"/>
</dbReference>
<accession>A0A5Q2W8S2</accession>